<sequence>MGAGDALASSLHLGFNAPQAAQKMGLMAGIADKPQIMHSELRIVSFEDWQNFDPSGGANKPTAQRALSSWVDVGNVVSVDPNATEGYTCTLTYPTASGNKTVSYKDRSAEKQAYGGPPGWKMFSIEPWDPTSTKITDFKADSNKVIKATITVLNAAGTPVSTKEVEIADIDLSDVNLTVNVPKMGWLDHPENLTRFQNGAQPTLNWVLTSAGTTIPDGYRLAYVIQVRKGSVQSGGGPGGGVFFNVDWSSSSSRIFDSWDKQNFPEATVGVAENWVMPVALSTDGFYEFGITLVALNKKTGQPVSEGTHRGGIFIVGTPTAELTLIQNQFGNNFVPTLPSASLTTRTLTIEGKVHEDLLRDRFSGAHVLVGLFQEKYDATKGYDIVKVGSVDAISLTAAAAGKNYSTFQLRFSGSVFGTNYSRYAVMIWNDANANSAFDAGEDFHRSDKGIDHRPDGTWAQAPDGGGPLVDSQGNFNIMYWGASFN</sequence>
<organism evidence="1 2">
    <name type="scientific">Candidatus Saganbacteria bacterium</name>
    <dbReference type="NCBI Taxonomy" id="2575572"/>
    <lineage>
        <taxon>Bacteria</taxon>
        <taxon>Bacillati</taxon>
        <taxon>Saganbacteria</taxon>
    </lineage>
</organism>
<evidence type="ECO:0000313" key="2">
    <source>
        <dbReference type="Proteomes" id="UP000808761"/>
    </source>
</evidence>
<protein>
    <submittedName>
        <fullName evidence="1">Uncharacterized protein</fullName>
    </submittedName>
</protein>
<proteinExistence type="predicted"/>
<dbReference type="EMBL" id="JACRKR010000141">
    <property type="protein sequence ID" value="MBI5078951.1"/>
    <property type="molecule type" value="Genomic_DNA"/>
</dbReference>
<reference evidence="1" key="1">
    <citation type="submission" date="2020-07" db="EMBL/GenBank/DDBJ databases">
        <title>Huge and variable diversity of episymbiotic CPR bacteria and DPANN archaea in groundwater ecosystems.</title>
        <authorList>
            <person name="He C.Y."/>
            <person name="Keren R."/>
            <person name="Whittaker M."/>
            <person name="Farag I.F."/>
            <person name="Doudna J."/>
            <person name="Cate J.H.D."/>
            <person name="Banfield J.F."/>
        </authorList>
    </citation>
    <scope>NUCLEOTIDE SEQUENCE</scope>
    <source>
        <strain evidence="1">NC_groundwater_1860_Pr3_B-0.1um_51_7</strain>
    </source>
</reference>
<accession>A0A9D6UME3</accession>
<comment type="caution">
    <text evidence="1">The sequence shown here is derived from an EMBL/GenBank/DDBJ whole genome shotgun (WGS) entry which is preliminary data.</text>
</comment>
<name>A0A9D6UME3_UNCSA</name>
<dbReference type="AlphaFoldDB" id="A0A9D6UME3"/>
<evidence type="ECO:0000313" key="1">
    <source>
        <dbReference type="EMBL" id="MBI5078951.1"/>
    </source>
</evidence>
<gene>
    <name evidence="1" type="ORF">HZB08_02910</name>
</gene>
<dbReference type="Proteomes" id="UP000808761">
    <property type="component" value="Unassembled WGS sequence"/>
</dbReference>